<evidence type="ECO:0008006" key="3">
    <source>
        <dbReference type="Google" id="ProtNLM"/>
    </source>
</evidence>
<dbReference type="Proteomes" id="UP001225356">
    <property type="component" value="Unassembled WGS sequence"/>
</dbReference>
<evidence type="ECO:0000313" key="1">
    <source>
        <dbReference type="EMBL" id="MDP9848776.1"/>
    </source>
</evidence>
<keyword evidence="2" id="KW-1185">Reference proteome</keyword>
<dbReference type="EMBL" id="JAUSQU010000001">
    <property type="protein sequence ID" value="MDP9848776.1"/>
    <property type="molecule type" value="Genomic_DNA"/>
</dbReference>
<reference evidence="1 2" key="1">
    <citation type="submission" date="2023-07" db="EMBL/GenBank/DDBJ databases">
        <title>Sequencing the genomes of 1000 actinobacteria strains.</title>
        <authorList>
            <person name="Klenk H.-P."/>
        </authorList>
    </citation>
    <scope>NUCLEOTIDE SEQUENCE [LARGE SCALE GENOMIC DNA]</scope>
    <source>
        <strain evidence="1 2">DSM 46740</strain>
    </source>
</reference>
<sequence>MEFDSSRRLTAAERLVCWTVSLLAPDLRSVAQAELRAEGLDVIGPPAVTAPTDGLSGRLRSAATVLDGDAVLSEMRKADWAVLAAEHRREPFGRVQRRALIARPDCPDALTTALLTPWDSFVAGRLVARGRGVPRWTWQAALARIGEVRPSFLRQVLSDETVEEMILTTPRLDLLVRAVDGYDHNHHRETRAFWECVGGLLRRRLGADRSGWTAAAAALPSHPGTFANLLRRIGKTPTPVPAEQADLRILAQAPDAVLAEVVAHLPDVLLTHMERRDLHPRRTREHLISMVLDRFVAAGIPPRGLFARWVYYTVWRTPAARSWAHGLDPLLDEANKRSAAYDVTLRRLLAAGSPPSGAASDLVGALRACTDPIESEALLTSVLGENGSPPWRELIDTHRDAALPPHLLCTLAAREGFPETLARALPADLLPLLAGQSPAAARVAVTAPHRIYDSQGLFHRIRAARVVTDEELPAMSRPAREILRYASTLPAPTSSSSSDGEHGDDLIDHCARLFDTAARSAPAGFWPALLKLLPAFEGTLPELLDAAAAPSHPSHAQRPGDNADG</sequence>
<comment type="caution">
    <text evidence="1">The sequence shown here is derived from an EMBL/GenBank/DDBJ whole genome shotgun (WGS) entry which is preliminary data.</text>
</comment>
<gene>
    <name evidence="1" type="ORF">J2853_007987</name>
</gene>
<evidence type="ECO:0000313" key="2">
    <source>
        <dbReference type="Proteomes" id="UP001225356"/>
    </source>
</evidence>
<dbReference type="RefSeq" id="WP_307566275.1">
    <property type="nucleotide sequence ID" value="NZ_JAUSQU010000001.1"/>
</dbReference>
<accession>A0ABT9QPV3</accession>
<organism evidence="1 2">
    <name type="scientific">Streptosporangium lutulentum</name>
    <dbReference type="NCBI Taxonomy" id="1461250"/>
    <lineage>
        <taxon>Bacteria</taxon>
        <taxon>Bacillati</taxon>
        <taxon>Actinomycetota</taxon>
        <taxon>Actinomycetes</taxon>
        <taxon>Streptosporangiales</taxon>
        <taxon>Streptosporangiaceae</taxon>
        <taxon>Streptosporangium</taxon>
    </lineage>
</organism>
<protein>
    <recommendedName>
        <fullName evidence="3">Leucine rich repeat variant</fullName>
    </recommendedName>
</protein>
<proteinExistence type="predicted"/>
<name>A0ABT9QPV3_9ACTN</name>